<proteinExistence type="predicted"/>
<evidence type="ECO:0000256" key="2">
    <source>
        <dbReference type="SAM" id="Phobius"/>
    </source>
</evidence>
<name>A0A387BRC4_9MICO</name>
<feature type="transmembrane region" description="Helical" evidence="2">
    <location>
        <begin position="317"/>
        <end position="343"/>
    </location>
</feature>
<keyword evidence="2" id="KW-1133">Transmembrane helix</keyword>
<dbReference type="Proteomes" id="UP000275069">
    <property type="component" value="Chromosome"/>
</dbReference>
<dbReference type="InterPro" id="IPR011528">
    <property type="entry name" value="NERD"/>
</dbReference>
<evidence type="ECO:0000259" key="3">
    <source>
        <dbReference type="PROSITE" id="PS50965"/>
    </source>
</evidence>
<dbReference type="InterPro" id="IPR018929">
    <property type="entry name" value="DUF2510"/>
</dbReference>
<keyword evidence="2" id="KW-0812">Transmembrane</keyword>
<protein>
    <submittedName>
        <fullName evidence="4">NERD domain-containing protein</fullName>
    </submittedName>
</protein>
<dbReference type="Pfam" id="PF08378">
    <property type="entry name" value="NERD"/>
    <property type="match status" value="1"/>
</dbReference>
<gene>
    <name evidence="4" type="ORF">D7I44_08730</name>
</gene>
<dbReference type="EMBL" id="CP032624">
    <property type="protein sequence ID" value="AYG03609.1"/>
    <property type="molecule type" value="Genomic_DNA"/>
</dbReference>
<dbReference type="KEGG" id="gry:D7I44_08730"/>
<reference evidence="4 5" key="1">
    <citation type="submission" date="2018-09" db="EMBL/GenBank/DDBJ databases">
        <title>Genome sequencing of strain 2DFW10M-5.</title>
        <authorList>
            <person name="Heo J."/>
            <person name="Kim S.-J."/>
            <person name="Kwon S.-W."/>
        </authorList>
    </citation>
    <scope>NUCLEOTIDE SEQUENCE [LARGE SCALE GENOMIC DNA]</scope>
    <source>
        <strain evidence="4 5">2DFW10M-5</strain>
    </source>
</reference>
<evidence type="ECO:0000313" key="4">
    <source>
        <dbReference type="EMBL" id="AYG03609.1"/>
    </source>
</evidence>
<feature type="compositionally biased region" description="Polar residues" evidence="1">
    <location>
        <begin position="52"/>
        <end position="65"/>
    </location>
</feature>
<dbReference type="AlphaFoldDB" id="A0A387BRC4"/>
<feature type="region of interest" description="Disordered" evidence="1">
    <location>
        <begin position="34"/>
        <end position="75"/>
    </location>
</feature>
<evidence type="ECO:0000313" key="5">
    <source>
        <dbReference type="Proteomes" id="UP000275069"/>
    </source>
</evidence>
<organism evidence="4 5">
    <name type="scientific">Gryllotalpicola protaetiae</name>
    <dbReference type="NCBI Taxonomy" id="2419771"/>
    <lineage>
        <taxon>Bacteria</taxon>
        <taxon>Bacillati</taxon>
        <taxon>Actinomycetota</taxon>
        <taxon>Actinomycetes</taxon>
        <taxon>Micrococcales</taxon>
        <taxon>Microbacteriaceae</taxon>
        <taxon>Gryllotalpicola</taxon>
    </lineage>
</organism>
<accession>A0A387BRC4</accession>
<dbReference type="OrthoDB" id="5793358at2"/>
<keyword evidence="2" id="KW-0472">Membrane</keyword>
<dbReference type="Pfam" id="PF10708">
    <property type="entry name" value="DUF2510"/>
    <property type="match status" value="1"/>
</dbReference>
<feature type="domain" description="NERD" evidence="3">
    <location>
        <begin position="116"/>
        <end position="227"/>
    </location>
</feature>
<sequence length="347" mass="37771">MGWYLTPENNEFWRWWDGTAWTFYLRSVEKAPPGGARAPSLTAPSFSVPADATQSPSPRTTTLPQPSLPDPHDLRSRVPAQSLLEKLTGFVESGELRIDANPRKSFVSKDAQSWYVGALGERHVAMVLRGLPSEWTVLHSVPVGRGTSDIDHVVIGPAGVFTLNTKHHAGADAWVGDHAMYVAGAPVDYLRKSSHEAWRASQALSRASGLTVPVTGLITLVGVRRLNVKQRPSADMHVDVVPVEHLLTRLQTRREFSDEQVARVAAAASRFGTWHTGNPSSVDISPALAQLDIAESTKSAPAGYTPVRPQRRRGRRLAVGCLAVIGGLFTAYAAVVLSAYAIWHFTH</sequence>
<evidence type="ECO:0000256" key="1">
    <source>
        <dbReference type="SAM" id="MobiDB-lite"/>
    </source>
</evidence>
<dbReference type="PROSITE" id="PS50965">
    <property type="entry name" value="NERD"/>
    <property type="match status" value="1"/>
</dbReference>
<keyword evidence="5" id="KW-1185">Reference proteome</keyword>